<evidence type="ECO:0000313" key="1">
    <source>
        <dbReference type="EMBL" id="MDX5992490.1"/>
    </source>
</evidence>
<dbReference type="Proteomes" id="UP001278050">
    <property type="component" value="Unassembled WGS sequence"/>
</dbReference>
<evidence type="ECO:0000313" key="2">
    <source>
        <dbReference type="EMBL" id="SDD86387.1"/>
    </source>
</evidence>
<reference evidence="2 3" key="1">
    <citation type="submission" date="2016-10" db="EMBL/GenBank/DDBJ databases">
        <authorList>
            <person name="de Groot N.N."/>
        </authorList>
    </citation>
    <scope>NUCLEOTIDE SEQUENCE [LARGE SCALE GENOMIC DNA]</scope>
    <source>
        <strain evidence="2 3">JCM 10630</strain>
    </source>
</reference>
<protein>
    <recommendedName>
        <fullName evidence="5">Nucleotide-diphospho-sugar transferase domain-containing protein</fullName>
    </recommendedName>
</protein>
<evidence type="ECO:0000313" key="4">
    <source>
        <dbReference type="Proteomes" id="UP001278050"/>
    </source>
</evidence>
<keyword evidence="4" id="KW-1185">Reference proteome</keyword>
<sequence length="349" mass="40044">MSNRPQLLYLAFGAEIYQREAIFSIVSSLARGTLPDWDIRVFTDAPHFFSALPVATHPIEPQWNGPHGYPFRIKHAALREVLRRHKVAALVDTDTFFHDSPSRLFERILPGQLLCNSIGQRLVDSDHSAAFMAALERKGLLDTSLRQTNSGVIGLHTDDAGLLDRSIELMDELQCTAHQVYTFEEICLAVAAHGHLRLEQCPDLLHHYWSRKAQFRAKIMAWNNKHQQAPMSDEALADAIQVNARVPRPPRLLRNLHKFVSLAVPAQQRQFIRESLYGCYHYPNEFDRACTPVWWEKALENAERRKGQRLDASTLKRWLNHPILRTLAGQFHPELSQHLVQIRRPGDID</sequence>
<name>A0A1G6Y9H7_9GAMM</name>
<dbReference type="EMBL" id="FNAE01000001">
    <property type="protein sequence ID" value="SDD86387.1"/>
    <property type="molecule type" value="Genomic_DNA"/>
</dbReference>
<reference evidence="1 4" key="2">
    <citation type="submission" date="2023-11" db="EMBL/GenBank/DDBJ databases">
        <title>MicrobeMod: A computational toolkit for identifying prokaryotic methylation and restriction-modification with nanopore sequencing.</title>
        <authorList>
            <person name="Crits-Christoph A."/>
            <person name="Kang S.C."/>
            <person name="Lee H."/>
            <person name="Ostrov N."/>
        </authorList>
    </citation>
    <scope>NUCLEOTIDE SEQUENCE [LARGE SCALE GENOMIC DNA]</scope>
    <source>
        <strain evidence="1 4">ATCC BAA-571</strain>
    </source>
</reference>
<organism evidence="2 3">
    <name type="scientific">Ectopseudomonas alcaliphila</name>
    <dbReference type="NCBI Taxonomy" id="101564"/>
    <lineage>
        <taxon>Bacteria</taxon>
        <taxon>Pseudomonadati</taxon>
        <taxon>Pseudomonadota</taxon>
        <taxon>Gammaproteobacteria</taxon>
        <taxon>Pseudomonadales</taxon>
        <taxon>Pseudomonadaceae</taxon>
        <taxon>Ectopseudomonas</taxon>
    </lineage>
</organism>
<dbReference type="RefSeq" id="WP_083366029.1">
    <property type="nucleotide sequence ID" value="NZ_CBCSET010000001.1"/>
</dbReference>
<proteinExistence type="predicted"/>
<dbReference type="EMBL" id="JAWXXP010000001">
    <property type="protein sequence ID" value="MDX5992490.1"/>
    <property type="molecule type" value="Genomic_DNA"/>
</dbReference>
<accession>A0A1G6Y9H7</accession>
<evidence type="ECO:0000313" key="3">
    <source>
        <dbReference type="Proteomes" id="UP000182413"/>
    </source>
</evidence>
<gene>
    <name evidence="2" type="ORF">SAMN05216575_1011463</name>
    <name evidence="1" type="ORF">SIM71_10530</name>
</gene>
<evidence type="ECO:0008006" key="5">
    <source>
        <dbReference type="Google" id="ProtNLM"/>
    </source>
</evidence>
<dbReference type="Proteomes" id="UP000182413">
    <property type="component" value="Unassembled WGS sequence"/>
</dbReference>
<dbReference type="AlphaFoldDB" id="A0A1G6Y9H7"/>